<keyword evidence="6" id="KW-0732">Signal</keyword>
<keyword evidence="2 4" id="KW-0479">Metal-binding</keyword>
<dbReference type="PANTHER" id="PTHR35008:SF8">
    <property type="entry name" value="ALCOHOL DEHYDROGENASE CYTOCHROME C SUBUNIT"/>
    <property type="match status" value="1"/>
</dbReference>
<dbReference type="Gene3D" id="1.10.760.10">
    <property type="entry name" value="Cytochrome c-like domain"/>
    <property type="match status" value="1"/>
</dbReference>
<dbReference type="PANTHER" id="PTHR35008">
    <property type="entry name" value="BLL4482 PROTEIN-RELATED"/>
    <property type="match status" value="1"/>
</dbReference>
<dbReference type="AlphaFoldDB" id="A0A679JLS7"/>
<accession>A0A679JLS7</accession>
<organism evidence="8">
    <name type="scientific">Methylobacterium bullatum</name>
    <dbReference type="NCBI Taxonomy" id="570505"/>
    <lineage>
        <taxon>Bacteria</taxon>
        <taxon>Pseudomonadati</taxon>
        <taxon>Pseudomonadota</taxon>
        <taxon>Alphaproteobacteria</taxon>
        <taxon>Hyphomicrobiales</taxon>
        <taxon>Methylobacteriaceae</taxon>
        <taxon>Methylobacterium</taxon>
    </lineage>
</organism>
<dbReference type="PROSITE" id="PS51007">
    <property type="entry name" value="CYTC"/>
    <property type="match status" value="1"/>
</dbReference>
<evidence type="ECO:0000256" key="2">
    <source>
        <dbReference type="ARBA" id="ARBA00022723"/>
    </source>
</evidence>
<dbReference type="SUPFAM" id="SSF46626">
    <property type="entry name" value="Cytochrome c"/>
    <property type="match status" value="1"/>
</dbReference>
<dbReference type="GO" id="GO:0009055">
    <property type="term" value="F:electron transfer activity"/>
    <property type="evidence" value="ECO:0007669"/>
    <property type="project" value="InterPro"/>
</dbReference>
<proteinExistence type="predicted"/>
<reference evidence="8" key="1">
    <citation type="submission" date="2019-12" db="EMBL/GenBank/DDBJ databases">
        <authorList>
            <person name="Cremers G."/>
        </authorList>
    </citation>
    <scope>NUCLEOTIDE SEQUENCE</scope>
    <source>
        <strain evidence="8">Mbul1</strain>
    </source>
</reference>
<feature type="chain" id="PRO_5025516557" description="Cytochrome c domain-containing protein" evidence="6">
    <location>
        <begin position="21"/>
        <end position="202"/>
    </location>
</feature>
<dbReference type="GO" id="GO:0046872">
    <property type="term" value="F:metal ion binding"/>
    <property type="evidence" value="ECO:0007669"/>
    <property type="project" value="UniProtKB-KW"/>
</dbReference>
<dbReference type="GO" id="GO:0020037">
    <property type="term" value="F:heme binding"/>
    <property type="evidence" value="ECO:0007669"/>
    <property type="project" value="InterPro"/>
</dbReference>
<evidence type="ECO:0000313" key="8">
    <source>
        <dbReference type="EMBL" id="CAA2107004.1"/>
    </source>
</evidence>
<evidence type="ECO:0000256" key="3">
    <source>
        <dbReference type="ARBA" id="ARBA00023004"/>
    </source>
</evidence>
<keyword evidence="3 4" id="KW-0408">Iron</keyword>
<evidence type="ECO:0000256" key="6">
    <source>
        <dbReference type="SAM" id="SignalP"/>
    </source>
</evidence>
<dbReference type="InterPro" id="IPR036909">
    <property type="entry name" value="Cyt_c-like_dom_sf"/>
</dbReference>
<gene>
    <name evidence="8" type="ORF">MBUL_03946</name>
</gene>
<feature type="domain" description="Cytochrome c" evidence="7">
    <location>
        <begin position="66"/>
        <end position="153"/>
    </location>
</feature>
<dbReference type="InterPro" id="IPR009056">
    <property type="entry name" value="Cyt_c-like_dom"/>
</dbReference>
<evidence type="ECO:0000256" key="5">
    <source>
        <dbReference type="SAM" id="MobiDB-lite"/>
    </source>
</evidence>
<sequence length="202" mass="20685">MRFSGLGLLACLTTTGAALADPSGPVSLPGNGLGPLAIGQPASQSILALWDIDVRADGQGLPAGHGSVRQGETLFGARCAACHGAQGEGASADRLVGGQGTLATGKPVRTVGSFWPHATTLFDYIRRAMPYDAPQSLSADETYALSAYVLHLNGILPEGAELDAASLPKVRMPNRDGFTTDSRPDVPARAGQAPLTGITAPR</sequence>
<dbReference type="EMBL" id="LR743504">
    <property type="protein sequence ID" value="CAA2107004.1"/>
    <property type="molecule type" value="Genomic_DNA"/>
</dbReference>
<name>A0A679JLS7_9HYPH</name>
<evidence type="ECO:0000256" key="4">
    <source>
        <dbReference type="PROSITE-ProRule" id="PRU00433"/>
    </source>
</evidence>
<dbReference type="Pfam" id="PF13442">
    <property type="entry name" value="Cytochrome_CBB3"/>
    <property type="match status" value="1"/>
</dbReference>
<evidence type="ECO:0000256" key="1">
    <source>
        <dbReference type="ARBA" id="ARBA00022617"/>
    </source>
</evidence>
<feature type="region of interest" description="Disordered" evidence="5">
    <location>
        <begin position="173"/>
        <end position="202"/>
    </location>
</feature>
<feature type="signal peptide" evidence="6">
    <location>
        <begin position="1"/>
        <end position="20"/>
    </location>
</feature>
<protein>
    <recommendedName>
        <fullName evidence="7">Cytochrome c domain-containing protein</fullName>
    </recommendedName>
</protein>
<keyword evidence="1 4" id="KW-0349">Heme</keyword>
<dbReference type="InterPro" id="IPR051459">
    <property type="entry name" value="Cytochrome_c-type_DH"/>
</dbReference>
<evidence type="ECO:0000259" key="7">
    <source>
        <dbReference type="PROSITE" id="PS51007"/>
    </source>
</evidence>